<organism evidence="1 3">
    <name type="scientific">Mycobacteroides immunogenum</name>
    <dbReference type="NCBI Taxonomy" id="83262"/>
    <lineage>
        <taxon>Bacteria</taxon>
        <taxon>Bacillati</taxon>
        <taxon>Actinomycetota</taxon>
        <taxon>Actinomycetes</taxon>
        <taxon>Mycobacteriales</taxon>
        <taxon>Mycobacteriaceae</taxon>
        <taxon>Mycobacteroides</taxon>
    </lineage>
</organism>
<dbReference type="OrthoDB" id="4762292at2"/>
<evidence type="ECO:0000313" key="3">
    <source>
        <dbReference type="Proteomes" id="UP000037843"/>
    </source>
</evidence>
<dbReference type="AlphaFoldDB" id="A0A7V8LR25"/>
<sequence length="279" mass="28958">MAWPIVDFNGARYYQGQGITLVPVDGTGVAHVLLREDGGIVGGVSAVEQGPPGQPAGLDPAIALTPLAFGDTTPDSAFFELISPPTSTAPGVWKMHLALHVGKDGEPGTMVWNPADLSATPKAGWLPAVEAGADGFELVPYKLPEVFYPGSISNIGSGNVNATHAQINIPARPWARRIRAQGFTVITGEAADVRVNLLARLNGEADGNIVGRCVGIAQVDRLAFSPGKPIQEGTSADGYDTIAAGASATVHIRCERQAGSSTYTAAAAMAHFNVEAWPL</sequence>
<dbReference type="GeneID" id="45765973"/>
<evidence type="ECO:0000313" key="2">
    <source>
        <dbReference type="EMBL" id="KPG34075.1"/>
    </source>
</evidence>
<evidence type="ECO:0000313" key="4">
    <source>
        <dbReference type="Proteomes" id="UP000037962"/>
    </source>
</evidence>
<dbReference type="EMBL" id="LJFO01000003">
    <property type="protein sequence ID" value="KPG14417.1"/>
    <property type="molecule type" value="Genomic_DNA"/>
</dbReference>
<accession>A0A7V8LR25</accession>
<gene>
    <name evidence="1" type="ORF">AN908_07735</name>
    <name evidence="2" type="ORF">AN912_12050</name>
</gene>
<protein>
    <submittedName>
        <fullName evidence="1">Uncharacterized protein</fullName>
    </submittedName>
</protein>
<comment type="caution">
    <text evidence="1">The sequence shown here is derived from an EMBL/GenBank/DDBJ whole genome shotgun (WGS) entry which is preliminary data.</text>
</comment>
<name>A0A7V8LR25_9MYCO</name>
<keyword evidence="4" id="KW-1185">Reference proteome</keyword>
<dbReference type="Proteomes" id="UP000037843">
    <property type="component" value="Unassembled WGS sequence"/>
</dbReference>
<dbReference type="Proteomes" id="UP000037962">
    <property type="component" value="Unassembled WGS sequence"/>
</dbReference>
<dbReference type="KEGG" id="miz:BAB75_19095"/>
<evidence type="ECO:0000313" key="1">
    <source>
        <dbReference type="EMBL" id="KPG14417.1"/>
    </source>
</evidence>
<reference evidence="3 4" key="1">
    <citation type="submission" date="2015-09" db="EMBL/GenBank/DDBJ databases">
        <title>Genome Sequences of Mycobacterium immunogenum Isolates, Recuperated from a Chloraminated Drinking Water Distribution System Simulator Subjected to Episodes of Nitrification.</title>
        <authorList>
            <person name="Gomez-Alvarez V."/>
            <person name="Revetta R.P."/>
        </authorList>
    </citation>
    <scope>NUCLEOTIDE SEQUENCE [LARGE SCALE GENOMIC DNA]</scope>
    <source>
        <strain evidence="1 3">H008</strain>
        <strain evidence="2 4">H076</strain>
    </source>
</reference>
<proteinExistence type="predicted"/>
<dbReference type="RefSeq" id="WP_043077827.1">
    <property type="nucleotide sequence ID" value="NZ_CP011530.1"/>
</dbReference>
<dbReference type="EMBL" id="LJFS01000012">
    <property type="protein sequence ID" value="KPG34075.1"/>
    <property type="molecule type" value="Genomic_DNA"/>
</dbReference>